<proteinExistence type="predicted"/>
<protein>
    <submittedName>
        <fullName evidence="1">Uncharacterized protein</fullName>
    </submittedName>
</protein>
<evidence type="ECO:0000313" key="1">
    <source>
        <dbReference type="EMBL" id="AMP11260.1"/>
    </source>
</evidence>
<accession>A0A127QMI0</accession>
<sequence length="45" mass="4952">MLRSCIFHADIARKACYARKMHHSNAANRADAASAIVFSSIFNAI</sequence>
<dbReference type="Proteomes" id="UP000071778">
    <property type="component" value="Chromosome"/>
</dbReference>
<dbReference type="AlphaFoldDB" id="A0A127QMI0"/>
<dbReference type="PATRIC" id="fig|279058.17.peg.3873"/>
<dbReference type="EMBL" id="CP013235">
    <property type="protein sequence ID" value="AMP11260.1"/>
    <property type="molecule type" value="Genomic_DNA"/>
</dbReference>
<organism evidence="1 2">
    <name type="scientific">Collimonas arenae</name>
    <dbReference type="NCBI Taxonomy" id="279058"/>
    <lineage>
        <taxon>Bacteria</taxon>
        <taxon>Pseudomonadati</taxon>
        <taxon>Pseudomonadota</taxon>
        <taxon>Betaproteobacteria</taxon>
        <taxon>Burkholderiales</taxon>
        <taxon>Oxalobacteraceae</taxon>
        <taxon>Collimonas</taxon>
    </lineage>
</organism>
<reference evidence="1 2" key="1">
    <citation type="submission" date="2015-11" db="EMBL/GenBank/DDBJ databases">
        <title>Exploring the genomic traits of fungus-feeding bacterial genus Collimonas.</title>
        <authorList>
            <person name="Song C."/>
            <person name="Schmidt R."/>
            <person name="de Jager V."/>
            <person name="Krzyzanowska D."/>
            <person name="Jongedijk E."/>
            <person name="Cankar K."/>
            <person name="Beekwilder J."/>
            <person name="van Veen A."/>
            <person name="de Boer W."/>
            <person name="van Veen J.A."/>
            <person name="Garbeva P."/>
        </authorList>
    </citation>
    <scope>NUCLEOTIDE SEQUENCE [LARGE SCALE GENOMIC DNA]</scope>
    <source>
        <strain evidence="1 2">Ter282</strain>
    </source>
</reference>
<evidence type="ECO:0000313" key="2">
    <source>
        <dbReference type="Proteomes" id="UP000071778"/>
    </source>
</evidence>
<name>A0A127QMI0_9BURK</name>
<keyword evidence="2" id="KW-1185">Reference proteome</keyword>
<gene>
    <name evidence="1" type="ORF">CAter282_3574</name>
</gene>